<comment type="similarity">
    <text evidence="1 4">Belongs to the thiolase-like superfamily. Thiolase family.</text>
</comment>
<keyword evidence="2 4" id="KW-0808">Transferase</keyword>
<dbReference type="Pfam" id="PF00108">
    <property type="entry name" value="Thiolase_N"/>
    <property type="match status" value="1"/>
</dbReference>
<dbReference type="InterPro" id="IPR002155">
    <property type="entry name" value="Thiolase"/>
</dbReference>
<dbReference type="Gene3D" id="3.40.47.10">
    <property type="match status" value="2"/>
</dbReference>
<gene>
    <name evidence="7" type="ORF">FHR99_001248</name>
</gene>
<dbReference type="EC" id="2.3.1.16" evidence="7"/>
<dbReference type="EMBL" id="JACHWY010000001">
    <property type="protein sequence ID" value="MBB3047012.1"/>
    <property type="molecule type" value="Genomic_DNA"/>
</dbReference>
<dbReference type="CDD" id="cd00751">
    <property type="entry name" value="thiolase"/>
    <property type="match status" value="1"/>
</dbReference>
<keyword evidence="8" id="KW-1185">Reference proteome</keyword>
<dbReference type="NCBIfam" id="TIGR01930">
    <property type="entry name" value="AcCoA-C-Actrans"/>
    <property type="match status" value="1"/>
</dbReference>
<keyword evidence="3 4" id="KW-0012">Acyltransferase</keyword>
<evidence type="ECO:0000256" key="1">
    <source>
        <dbReference type="ARBA" id="ARBA00010982"/>
    </source>
</evidence>
<dbReference type="GO" id="GO:0003985">
    <property type="term" value="F:acetyl-CoA C-acetyltransferase activity"/>
    <property type="evidence" value="ECO:0007669"/>
    <property type="project" value="UniProtKB-EC"/>
</dbReference>
<comment type="caution">
    <text evidence="7">The sequence shown here is derived from an EMBL/GenBank/DDBJ whole genome shotgun (WGS) entry which is preliminary data.</text>
</comment>
<dbReference type="PANTHER" id="PTHR43365">
    <property type="entry name" value="BLR7806 PROTEIN"/>
    <property type="match status" value="1"/>
</dbReference>
<dbReference type="InterPro" id="IPR020616">
    <property type="entry name" value="Thiolase_N"/>
</dbReference>
<proteinExistence type="inferred from homology"/>
<dbReference type="PROSITE" id="PS00737">
    <property type="entry name" value="THIOLASE_2"/>
    <property type="match status" value="1"/>
</dbReference>
<dbReference type="SUPFAM" id="SSF53901">
    <property type="entry name" value="Thiolase-like"/>
    <property type="match status" value="1"/>
</dbReference>
<feature type="domain" description="Thiolase N-terminal" evidence="5">
    <location>
        <begin position="5"/>
        <end position="216"/>
    </location>
</feature>
<evidence type="ECO:0000313" key="7">
    <source>
        <dbReference type="EMBL" id="MBB3047012.1"/>
    </source>
</evidence>
<protein>
    <submittedName>
        <fullName evidence="7">Acetyl-CoA C-acetyltransferase/acetyl-CoA acyltransferase</fullName>
        <ecNumber evidence="7">2.3.1.16</ecNumber>
        <ecNumber evidence="7">2.3.1.9</ecNumber>
    </submittedName>
</protein>
<evidence type="ECO:0000259" key="6">
    <source>
        <dbReference type="Pfam" id="PF02803"/>
    </source>
</evidence>
<dbReference type="PANTHER" id="PTHR43365:SF1">
    <property type="entry name" value="ACETYL-COA C-ACYLTRANSFERASE"/>
    <property type="match status" value="1"/>
</dbReference>
<accession>A0A7W4Z5D0</accession>
<sequence>MDAYILGCLRTPRTKARENGSLTALSPAELVAGLTREFKQPLESTGALMLGCVGQVGAQGGNLALQSKLHARLPEHCTAMTLNHFCASGLSSIGLAANAVALGQYRQVIAGGVECMSQVPFMADKAHYYQDPSLPVDERYIPVALSADILATKEGVSCEELNAATLRSHQRAAQSEPYQASLKPVRDNGRVLAERDECIRAETTLESLSAMPPGFEAMAKPFAEILQERRIEYRHSIANAPPMVDGAALGLIAGVAHKSQARARILGWLDSAASAADSLTGGMAAMEALLQQQGLTLKDIDRIEFMEAFAVAPVLFERRYGVDPEKVNVSGGHLAKGHPMGATGAVLLSTLCDVLEQDGGTLGLVVATGAGGVGSAMLVERMQ</sequence>
<evidence type="ECO:0000259" key="5">
    <source>
        <dbReference type="Pfam" id="PF00108"/>
    </source>
</evidence>
<dbReference type="RefSeq" id="WP_183409660.1">
    <property type="nucleotide sequence ID" value="NZ_JACHWY010000001.1"/>
</dbReference>
<name>A0A7W4Z5D0_9GAMM</name>
<dbReference type="Proteomes" id="UP000537130">
    <property type="component" value="Unassembled WGS sequence"/>
</dbReference>
<feature type="domain" description="Thiolase C-terminal" evidence="6">
    <location>
        <begin position="261"/>
        <end position="381"/>
    </location>
</feature>
<evidence type="ECO:0000256" key="4">
    <source>
        <dbReference type="RuleBase" id="RU003557"/>
    </source>
</evidence>
<reference evidence="7 8" key="1">
    <citation type="submission" date="2020-08" db="EMBL/GenBank/DDBJ databases">
        <title>Genomic Encyclopedia of Type Strains, Phase III (KMG-III): the genomes of soil and plant-associated and newly described type strains.</title>
        <authorList>
            <person name="Whitman W."/>
        </authorList>
    </citation>
    <scope>NUCLEOTIDE SEQUENCE [LARGE SCALE GENOMIC DNA]</scope>
    <source>
        <strain evidence="7 8">CECT 8654</strain>
    </source>
</reference>
<dbReference type="PROSITE" id="PS00098">
    <property type="entry name" value="THIOLASE_1"/>
    <property type="match status" value="1"/>
</dbReference>
<dbReference type="PIRSF" id="PIRSF000429">
    <property type="entry name" value="Ac-CoA_Ac_transf"/>
    <property type="match status" value="1"/>
</dbReference>
<evidence type="ECO:0000256" key="2">
    <source>
        <dbReference type="ARBA" id="ARBA00022679"/>
    </source>
</evidence>
<dbReference type="EC" id="2.3.1.9" evidence="7"/>
<dbReference type="InterPro" id="IPR016039">
    <property type="entry name" value="Thiolase-like"/>
</dbReference>
<dbReference type="InterPro" id="IPR020613">
    <property type="entry name" value="Thiolase_CS"/>
</dbReference>
<dbReference type="AlphaFoldDB" id="A0A7W4Z5D0"/>
<organism evidence="7 8">
    <name type="scientific">Litorivivens lipolytica</name>
    <dbReference type="NCBI Taxonomy" id="1524264"/>
    <lineage>
        <taxon>Bacteria</taxon>
        <taxon>Pseudomonadati</taxon>
        <taxon>Pseudomonadota</taxon>
        <taxon>Gammaproteobacteria</taxon>
        <taxon>Litorivivens</taxon>
    </lineage>
</organism>
<dbReference type="InterPro" id="IPR020617">
    <property type="entry name" value="Thiolase_C"/>
</dbReference>
<evidence type="ECO:0000256" key="3">
    <source>
        <dbReference type="ARBA" id="ARBA00023315"/>
    </source>
</evidence>
<dbReference type="InterPro" id="IPR020615">
    <property type="entry name" value="Thiolase_acyl_enz_int_AS"/>
</dbReference>
<evidence type="ECO:0000313" key="8">
    <source>
        <dbReference type="Proteomes" id="UP000537130"/>
    </source>
</evidence>
<dbReference type="Pfam" id="PF02803">
    <property type="entry name" value="Thiolase_C"/>
    <property type="match status" value="1"/>
</dbReference>